<sequence length="238" mass="25358">MSAMQRAMRLLGGEPADPQLQQAAWVARCVGRGDSAPLTGADVSALAATLHRRSVAHGALAFGPDDASPGVWIVRSGRLELATGRGTNRVVVQILHPGDVDGDIPLLLDMPMPYTARAVEDTELLFLTGSDFEQLLSTHAPIARRWLSSVAQRLSASHMRILGLLGRTLSQQTAQLLLDEAADGSVALPQHTLAAMLGVRRPSLNKVLKELERARVISVSYAAITILDPDALATRASP</sequence>
<feature type="domain" description="Cyclic nucleotide-binding" evidence="4">
    <location>
        <begin position="46"/>
        <end position="153"/>
    </location>
</feature>
<dbReference type="PANTHER" id="PTHR24567">
    <property type="entry name" value="CRP FAMILY TRANSCRIPTIONAL REGULATORY PROTEIN"/>
    <property type="match status" value="1"/>
</dbReference>
<dbReference type="SMART" id="SM00100">
    <property type="entry name" value="cNMP"/>
    <property type="match status" value="1"/>
</dbReference>
<evidence type="ECO:0000313" key="6">
    <source>
        <dbReference type="EMBL" id="MDS1271854.1"/>
    </source>
</evidence>
<evidence type="ECO:0000256" key="3">
    <source>
        <dbReference type="ARBA" id="ARBA00023163"/>
    </source>
</evidence>
<dbReference type="InterPro" id="IPR014710">
    <property type="entry name" value="RmlC-like_jellyroll"/>
</dbReference>
<evidence type="ECO:0000259" key="5">
    <source>
        <dbReference type="PROSITE" id="PS51063"/>
    </source>
</evidence>
<comment type="caution">
    <text evidence="6">The sequence shown here is derived from an EMBL/GenBank/DDBJ whole genome shotgun (WGS) entry which is preliminary data.</text>
</comment>
<dbReference type="EMBL" id="JAVLVT010000008">
    <property type="protein sequence ID" value="MDS1271854.1"/>
    <property type="molecule type" value="Genomic_DNA"/>
</dbReference>
<dbReference type="InterPro" id="IPR012318">
    <property type="entry name" value="HTH_CRP"/>
</dbReference>
<dbReference type="Pfam" id="PF13545">
    <property type="entry name" value="HTH_Crp_2"/>
    <property type="match status" value="1"/>
</dbReference>
<dbReference type="PROSITE" id="PS50042">
    <property type="entry name" value="CNMP_BINDING_3"/>
    <property type="match status" value="1"/>
</dbReference>
<proteinExistence type="predicted"/>
<dbReference type="Proteomes" id="UP001250214">
    <property type="component" value="Unassembled WGS sequence"/>
</dbReference>
<dbReference type="RefSeq" id="WP_310913410.1">
    <property type="nucleotide sequence ID" value="NZ_JAVLVT010000008.1"/>
</dbReference>
<evidence type="ECO:0000256" key="2">
    <source>
        <dbReference type="ARBA" id="ARBA00023125"/>
    </source>
</evidence>
<dbReference type="SMART" id="SM00419">
    <property type="entry name" value="HTH_CRP"/>
    <property type="match status" value="1"/>
</dbReference>
<keyword evidence="7" id="KW-1185">Reference proteome</keyword>
<dbReference type="CDD" id="cd00038">
    <property type="entry name" value="CAP_ED"/>
    <property type="match status" value="1"/>
</dbReference>
<evidence type="ECO:0000256" key="1">
    <source>
        <dbReference type="ARBA" id="ARBA00023015"/>
    </source>
</evidence>
<gene>
    <name evidence="6" type="ORF">RIF23_16290</name>
</gene>
<feature type="domain" description="HTH crp-type" evidence="5">
    <location>
        <begin position="167"/>
        <end position="230"/>
    </location>
</feature>
<dbReference type="InterPro" id="IPR036390">
    <property type="entry name" value="WH_DNA-bd_sf"/>
</dbReference>
<reference evidence="7" key="1">
    <citation type="submission" date="2023-07" db="EMBL/GenBank/DDBJ databases">
        <title>Novel species in the genus Lipingzhangella isolated from Sambhar Salt Lake.</title>
        <authorList>
            <person name="Jiya N."/>
            <person name="Kajale S."/>
            <person name="Sharma A."/>
        </authorList>
    </citation>
    <scope>NUCLEOTIDE SEQUENCE [LARGE SCALE GENOMIC DNA]</scope>
    <source>
        <strain evidence="7">LS1_29</strain>
    </source>
</reference>
<accession>A0ABU2HAF4</accession>
<dbReference type="InterPro" id="IPR018490">
    <property type="entry name" value="cNMP-bd_dom_sf"/>
</dbReference>
<organism evidence="6 7">
    <name type="scientific">Lipingzhangella rawalii</name>
    <dbReference type="NCBI Taxonomy" id="2055835"/>
    <lineage>
        <taxon>Bacteria</taxon>
        <taxon>Bacillati</taxon>
        <taxon>Actinomycetota</taxon>
        <taxon>Actinomycetes</taxon>
        <taxon>Streptosporangiales</taxon>
        <taxon>Nocardiopsidaceae</taxon>
        <taxon>Lipingzhangella</taxon>
    </lineage>
</organism>
<keyword evidence="1" id="KW-0805">Transcription regulation</keyword>
<protein>
    <submittedName>
        <fullName evidence="6">Crp/Fnr family transcriptional regulator</fullName>
    </submittedName>
</protein>
<dbReference type="PANTHER" id="PTHR24567:SF74">
    <property type="entry name" value="HTH-TYPE TRANSCRIPTIONAL REGULATOR ARCR"/>
    <property type="match status" value="1"/>
</dbReference>
<name>A0ABU2HAF4_9ACTN</name>
<dbReference type="Pfam" id="PF00027">
    <property type="entry name" value="cNMP_binding"/>
    <property type="match status" value="1"/>
</dbReference>
<dbReference type="SUPFAM" id="SSF46785">
    <property type="entry name" value="Winged helix' DNA-binding domain"/>
    <property type="match status" value="1"/>
</dbReference>
<dbReference type="PROSITE" id="PS51063">
    <property type="entry name" value="HTH_CRP_2"/>
    <property type="match status" value="1"/>
</dbReference>
<evidence type="ECO:0000259" key="4">
    <source>
        <dbReference type="PROSITE" id="PS50042"/>
    </source>
</evidence>
<dbReference type="Gene3D" id="2.60.120.10">
    <property type="entry name" value="Jelly Rolls"/>
    <property type="match status" value="1"/>
</dbReference>
<evidence type="ECO:0000313" key="7">
    <source>
        <dbReference type="Proteomes" id="UP001250214"/>
    </source>
</evidence>
<dbReference type="InterPro" id="IPR000595">
    <property type="entry name" value="cNMP-bd_dom"/>
</dbReference>
<keyword evidence="3" id="KW-0804">Transcription</keyword>
<dbReference type="InterPro" id="IPR050397">
    <property type="entry name" value="Env_Response_Regulators"/>
</dbReference>
<dbReference type="SUPFAM" id="SSF51206">
    <property type="entry name" value="cAMP-binding domain-like"/>
    <property type="match status" value="1"/>
</dbReference>
<keyword evidence="2" id="KW-0238">DNA-binding</keyword>